<dbReference type="Gene3D" id="1.25.40.10">
    <property type="entry name" value="Tetratricopeptide repeat domain"/>
    <property type="match status" value="1"/>
</dbReference>
<dbReference type="GO" id="GO:0072380">
    <property type="term" value="C:TRC complex"/>
    <property type="evidence" value="ECO:0007669"/>
    <property type="project" value="TreeGrafter"/>
</dbReference>
<dbReference type="Gene3D" id="1.20.5.420">
    <property type="entry name" value="Immunoglobulin FC, subunit C"/>
    <property type="match status" value="1"/>
</dbReference>
<dbReference type="InterPro" id="IPR019734">
    <property type="entry name" value="TPR_rpt"/>
</dbReference>
<dbReference type="PROSITE" id="PS50005">
    <property type="entry name" value="TPR"/>
    <property type="match status" value="1"/>
</dbReference>
<dbReference type="GO" id="GO:0006620">
    <property type="term" value="P:post-translational protein targeting to endoplasmic reticulum membrane"/>
    <property type="evidence" value="ECO:0007669"/>
    <property type="project" value="TreeGrafter"/>
</dbReference>
<dbReference type="InterPro" id="IPR032374">
    <property type="entry name" value="SGTA_dimer"/>
</dbReference>
<comment type="similarity">
    <text evidence="1">Belongs to the SGT family.</text>
</comment>
<gene>
    <name evidence="6" type="ORF">DASB73_031270</name>
</gene>
<keyword evidence="7" id="KW-1185">Reference proteome</keyword>
<dbReference type="Pfam" id="PF13431">
    <property type="entry name" value="TPR_17"/>
    <property type="match status" value="1"/>
</dbReference>
<keyword evidence="3 4" id="KW-0802">TPR repeat</keyword>
<dbReference type="PANTHER" id="PTHR45831">
    <property type="entry name" value="LD24721P"/>
    <property type="match status" value="1"/>
</dbReference>
<dbReference type="AlphaFoldDB" id="A0AAV5RKW3"/>
<dbReference type="EMBL" id="BTGC01000008">
    <property type="protein sequence ID" value="GMM52164.1"/>
    <property type="molecule type" value="Genomic_DNA"/>
</dbReference>
<dbReference type="Gene3D" id="1.10.260.100">
    <property type="match status" value="1"/>
</dbReference>
<dbReference type="GO" id="GO:0016020">
    <property type="term" value="C:membrane"/>
    <property type="evidence" value="ECO:0007669"/>
    <property type="project" value="TreeGrafter"/>
</dbReference>
<evidence type="ECO:0000313" key="7">
    <source>
        <dbReference type="Proteomes" id="UP001362899"/>
    </source>
</evidence>
<organism evidence="6 7">
    <name type="scientific">Starmerella bacillaris</name>
    <name type="common">Yeast</name>
    <name type="synonym">Candida zemplinina</name>
    <dbReference type="NCBI Taxonomy" id="1247836"/>
    <lineage>
        <taxon>Eukaryota</taxon>
        <taxon>Fungi</taxon>
        <taxon>Dikarya</taxon>
        <taxon>Ascomycota</taxon>
        <taxon>Saccharomycotina</taxon>
        <taxon>Dipodascomycetes</taxon>
        <taxon>Dipodascales</taxon>
        <taxon>Trichomonascaceae</taxon>
        <taxon>Starmerella</taxon>
    </lineage>
</organism>
<evidence type="ECO:0000256" key="3">
    <source>
        <dbReference type="ARBA" id="ARBA00022803"/>
    </source>
</evidence>
<evidence type="ECO:0000256" key="4">
    <source>
        <dbReference type="PROSITE-ProRule" id="PRU00339"/>
    </source>
</evidence>
<dbReference type="SMART" id="SM00028">
    <property type="entry name" value="TPR"/>
    <property type="match status" value="3"/>
</dbReference>
<keyword evidence="2" id="KW-0677">Repeat</keyword>
<comment type="caution">
    <text evidence="6">The sequence shown here is derived from an EMBL/GenBank/DDBJ whole genome shotgun (WGS) entry which is preliminary data.</text>
</comment>
<evidence type="ECO:0000256" key="2">
    <source>
        <dbReference type="ARBA" id="ARBA00022737"/>
    </source>
</evidence>
<feature type="domain" description="SGTA homodimerisation" evidence="5">
    <location>
        <begin position="2"/>
        <end position="52"/>
    </location>
</feature>
<feature type="repeat" description="TPR" evidence="4">
    <location>
        <begin position="91"/>
        <end position="124"/>
    </location>
</feature>
<evidence type="ECO:0000259" key="5">
    <source>
        <dbReference type="Pfam" id="PF16546"/>
    </source>
</evidence>
<evidence type="ECO:0000256" key="1">
    <source>
        <dbReference type="ARBA" id="ARBA00008175"/>
    </source>
</evidence>
<dbReference type="PANTHER" id="PTHR45831:SF2">
    <property type="entry name" value="LD24721P"/>
    <property type="match status" value="1"/>
</dbReference>
<accession>A0AAV5RKW3</accession>
<protein>
    <submittedName>
        <fullName evidence="6">Sgt2 protein</fullName>
    </submittedName>
</protein>
<dbReference type="Proteomes" id="UP001362899">
    <property type="component" value="Unassembled WGS sequence"/>
</dbReference>
<dbReference type="InterPro" id="IPR011990">
    <property type="entry name" value="TPR-like_helical_dom_sf"/>
</dbReference>
<dbReference type="SUPFAM" id="SSF48452">
    <property type="entry name" value="TPR-like"/>
    <property type="match status" value="1"/>
</dbReference>
<dbReference type="GO" id="GO:0060090">
    <property type="term" value="F:molecular adaptor activity"/>
    <property type="evidence" value="ECO:0007669"/>
    <property type="project" value="TreeGrafter"/>
</dbReference>
<name>A0AAV5RKW3_STABA</name>
<evidence type="ECO:0000313" key="6">
    <source>
        <dbReference type="EMBL" id="GMM52164.1"/>
    </source>
</evidence>
<proteinExistence type="inferred from homology"/>
<dbReference type="Pfam" id="PF16546">
    <property type="entry name" value="SGTA_dimer"/>
    <property type="match status" value="1"/>
</dbReference>
<sequence length="291" mass="32010">MSKQDLVIDFCAFLKKQVELNEVTGDQKESVDLVIDCLQDAFKLPTTDSDRDLLEIYESARATDSKSESNKSDDSDVYVAVEVSEEDRAAAEELKAEGNKLMARHLFKEAADKYTEAIEKNPNNALFYSNRAAAFTHLSLPDRAVEDSRKAVHIDPLYAKAWSRLGHALWTQNDIKGSLEAYENGLKAEGDSPTEAMKRDYESVKKRFQEMKANPESFGTKSADSADAGAGAGAGAGGFDLSNLAGMMNNPQIRQMASEFMSNPEKLKDLMNNPMVQALKDSFANGNGPKM</sequence>
<dbReference type="InterPro" id="IPR047150">
    <property type="entry name" value="SGT"/>
</dbReference>
<reference evidence="6 7" key="1">
    <citation type="journal article" date="2023" name="Elife">
        <title>Identification of key yeast species and microbe-microbe interactions impacting larval growth of Drosophila in the wild.</title>
        <authorList>
            <person name="Mure A."/>
            <person name="Sugiura Y."/>
            <person name="Maeda R."/>
            <person name="Honda K."/>
            <person name="Sakurai N."/>
            <person name="Takahashi Y."/>
            <person name="Watada M."/>
            <person name="Katoh T."/>
            <person name="Gotoh A."/>
            <person name="Gotoh Y."/>
            <person name="Taniguchi I."/>
            <person name="Nakamura K."/>
            <person name="Hayashi T."/>
            <person name="Katayama T."/>
            <person name="Uemura T."/>
            <person name="Hattori Y."/>
        </authorList>
    </citation>
    <scope>NUCLEOTIDE SEQUENCE [LARGE SCALE GENOMIC DNA]</scope>
    <source>
        <strain evidence="6 7">SB-73</strain>
    </source>
</reference>
<dbReference type="FunFam" id="1.25.40.10:FF:000207">
    <property type="entry name" value="Small glutamine-rich tetratricopeptide repeat-containing protein"/>
    <property type="match status" value="1"/>
</dbReference>